<dbReference type="PANTHER" id="PTHR48081">
    <property type="entry name" value="AB HYDROLASE SUPERFAMILY PROTEIN C4A8.06C"/>
    <property type="match status" value="1"/>
</dbReference>
<gene>
    <name evidence="3" type="ORF">E8E12_002638</name>
</gene>
<dbReference type="AlphaFoldDB" id="A0A9P4WJ33"/>
<dbReference type="GO" id="GO:0016787">
    <property type="term" value="F:hydrolase activity"/>
    <property type="evidence" value="ECO:0007669"/>
    <property type="project" value="UniProtKB-KW"/>
</dbReference>
<dbReference type="Proteomes" id="UP000758155">
    <property type="component" value="Unassembled WGS sequence"/>
</dbReference>
<evidence type="ECO:0000256" key="1">
    <source>
        <dbReference type="ARBA" id="ARBA00022801"/>
    </source>
</evidence>
<name>A0A9P4WJ33_9PLEO</name>
<organism evidence="3 4">
    <name type="scientific">Didymella heteroderae</name>
    <dbReference type="NCBI Taxonomy" id="1769908"/>
    <lineage>
        <taxon>Eukaryota</taxon>
        <taxon>Fungi</taxon>
        <taxon>Dikarya</taxon>
        <taxon>Ascomycota</taxon>
        <taxon>Pezizomycotina</taxon>
        <taxon>Dothideomycetes</taxon>
        <taxon>Pleosporomycetidae</taxon>
        <taxon>Pleosporales</taxon>
        <taxon>Pleosporineae</taxon>
        <taxon>Didymellaceae</taxon>
        <taxon>Didymella</taxon>
    </lineage>
</organism>
<dbReference type="PANTHER" id="PTHR48081:SF8">
    <property type="entry name" value="ALPHA_BETA HYDROLASE FOLD-3 DOMAIN-CONTAINING PROTEIN-RELATED"/>
    <property type="match status" value="1"/>
</dbReference>
<dbReference type="Gene3D" id="3.40.50.1820">
    <property type="entry name" value="alpha/beta hydrolase"/>
    <property type="match status" value="1"/>
</dbReference>
<comment type="caution">
    <text evidence="3">The sequence shown here is derived from an EMBL/GenBank/DDBJ whole genome shotgun (WGS) entry which is preliminary data.</text>
</comment>
<dbReference type="InterPro" id="IPR013094">
    <property type="entry name" value="AB_hydrolase_3"/>
</dbReference>
<evidence type="ECO:0000313" key="3">
    <source>
        <dbReference type="EMBL" id="KAF3033741.1"/>
    </source>
</evidence>
<proteinExistence type="predicted"/>
<sequence length="340" mass="36991">MATIDSSSWPDYAKIDPAFEALIPHLPPAKSFADYGTASNLRAAIAAQVEQILAAGIVKMPDWSGVEKKEIQIPVRDGASLRAVVYKPESAQPGPLAVYFHGGGWTFGWPESWEHGFAVLTKMGITCVGVAYRLAPEHVFPTATNDACDSLKWCVEHASDLGAAPEEGVVVLGTSAGANMSAVASHEAVAEGWGEKIRGVVLVGAGLVHWDAVPEKWRGHMKSWEQNKDAPVLDVRGTKWFFEQYKPIPDSPYTSALLWPGGHKGQPPTYMQAMGMDPLRDDTLIYEHVLREEHGVPTKLDVYSGVPHCAPDFFPMLPLAGKALEDLKAGVEWILSQKRT</sequence>
<keyword evidence="4" id="KW-1185">Reference proteome</keyword>
<dbReference type="InterPro" id="IPR050300">
    <property type="entry name" value="GDXG_lipolytic_enzyme"/>
</dbReference>
<dbReference type="SUPFAM" id="SSF53474">
    <property type="entry name" value="alpha/beta-Hydrolases"/>
    <property type="match status" value="1"/>
</dbReference>
<reference evidence="3" key="1">
    <citation type="submission" date="2019-04" db="EMBL/GenBank/DDBJ databases">
        <title>Sequencing of skin fungus with MAO and IRED activity.</title>
        <authorList>
            <person name="Marsaioli A.J."/>
            <person name="Bonatto J.M.C."/>
            <person name="Reis Junior O."/>
        </authorList>
    </citation>
    <scope>NUCLEOTIDE SEQUENCE</scope>
    <source>
        <strain evidence="3">28M1</strain>
    </source>
</reference>
<feature type="domain" description="Alpha/beta hydrolase fold-3" evidence="2">
    <location>
        <begin position="98"/>
        <end position="309"/>
    </location>
</feature>
<evidence type="ECO:0000259" key="2">
    <source>
        <dbReference type="Pfam" id="PF07859"/>
    </source>
</evidence>
<accession>A0A9P4WJ33</accession>
<dbReference type="Pfam" id="PF07859">
    <property type="entry name" value="Abhydrolase_3"/>
    <property type="match status" value="1"/>
</dbReference>
<keyword evidence="1" id="KW-0378">Hydrolase</keyword>
<evidence type="ECO:0000313" key="4">
    <source>
        <dbReference type="Proteomes" id="UP000758155"/>
    </source>
</evidence>
<dbReference type="InterPro" id="IPR029058">
    <property type="entry name" value="AB_hydrolase_fold"/>
</dbReference>
<dbReference type="OrthoDB" id="408631at2759"/>
<dbReference type="EMBL" id="SWKV01000076">
    <property type="protein sequence ID" value="KAF3033741.1"/>
    <property type="molecule type" value="Genomic_DNA"/>
</dbReference>
<protein>
    <recommendedName>
        <fullName evidence="2">Alpha/beta hydrolase fold-3 domain-containing protein</fullName>
    </recommendedName>
</protein>